<keyword evidence="2" id="KW-0732">Signal</keyword>
<keyword evidence="6" id="KW-0326">Glycosidase</keyword>
<evidence type="ECO:0000313" key="7">
    <source>
        <dbReference type="Proteomes" id="UP000431451"/>
    </source>
</evidence>
<dbReference type="InterPro" id="IPR025092">
    <property type="entry name" value="Glyco_hydro_66"/>
</dbReference>
<dbReference type="RefSeq" id="WP_198157483.1">
    <property type="nucleotide sequence ID" value="NZ_CAKJVE010000004.1"/>
</dbReference>
<dbReference type="EC" id="3.2.1.11" evidence="5 6"/>
<dbReference type="Pfam" id="PF02018">
    <property type="entry name" value="CBM_4_9"/>
    <property type="match status" value="1"/>
</dbReference>
<dbReference type="InterPro" id="IPR008979">
    <property type="entry name" value="Galactose-bd-like_sf"/>
</dbReference>
<dbReference type="Gene3D" id="2.60.40.1180">
    <property type="entry name" value="Golgi alpha-mannosidase II"/>
    <property type="match status" value="1"/>
</dbReference>
<reference evidence="5" key="2">
    <citation type="submission" date="2021-10" db="EMBL/GenBank/DDBJ databases">
        <authorList>
            <person name="Mesa V."/>
        </authorList>
    </citation>
    <scope>NUCLEOTIDE SEQUENCE</scope>
    <source>
        <strain evidence="5">CC3_PB</strain>
    </source>
</reference>
<dbReference type="Gene3D" id="2.60.120.260">
    <property type="entry name" value="Galactose-binding domain-like"/>
    <property type="match status" value="1"/>
</dbReference>
<comment type="similarity">
    <text evidence="1">Belongs to the glycosyl hydrolase 66 family.</text>
</comment>
<evidence type="ECO:0000259" key="4">
    <source>
        <dbReference type="Pfam" id="PF02018"/>
    </source>
</evidence>
<dbReference type="EMBL" id="CAKJVE010000004">
    <property type="protein sequence ID" value="CAG9710278.1"/>
    <property type="molecule type" value="Genomic_DNA"/>
</dbReference>
<proteinExistence type="inferred from homology"/>
<gene>
    <name evidence="6" type="primary">dexA_1</name>
    <name evidence="5" type="ORF">CNEO_44683</name>
    <name evidence="6" type="ORF">CNEONATNEC25_00989</name>
</gene>
<dbReference type="EMBL" id="UWJD01000001">
    <property type="protein sequence ID" value="VCT83393.1"/>
    <property type="molecule type" value="Genomic_DNA"/>
</dbReference>
<sequence length="775" mass="88767">MKDGKNKLERLQSLLFSLILIFSIMITGGSQVLATSSSTGKMIKDLNTDKSMYNPGDIVKIYLDIKNDTEDNIEDGTITFKFKHLEKEVSDSKVVTYSAISNGGEAYINYEWTVPNEDYKGYLVQAICKNEDGIILDTETVGVDVSSDWRRFPRYGYLTDFSENVDTAKYIWTLKNYHINGLEYYDAQYRHHKPAADNTDVWEDWTGRDIYGDTIRSYISSARASNMVNMQYNMIYAATSNSTDGSNYWDDGVDEGWGLWYSENNQHVDKRGERFTFFMGDTPTGDSTLYFFNLWNKGWQDYIFQKENESLNALGYDGWHGDTIGEWGEMKTADGHYITVKDTYTDFLNNAKQALGDKYLMCNPVGAQGIENVNRSNVDVLYTEIWPWDHDSEGIQYNTYGALKKEVEQSRIESGGKSLIVPAYMQKDYGIDNPGNYFNTGAVILTDAAVYSAGGSRLELGDDGKMLNHEYFPAENLKMSDELINRERNMYDFIVAYENLLRDGQNETDNEVYIYDKSASREDETGNIWYSTKADDKYQIIQMINLIGIKDNQWANYDNSDKTPDKQTNIKVKYYYTDDINSVYVASPDPEYNCETRNIKIEKKSSDDTGKYIEFTVPSLEYWDMIYMSEDEPISQLDNEIINGSFENGNLDGWIATGTNVGVDDVDVQDGDYKCYFWGTESYTQKIEQTITGLENRKYTVKAMVKQNTGNTNISRMELTNYGGEDVHVNIPHGDSYIEIHGTVEVKNGRLNVSFYQDAQENTNLQIDNVYLFLS</sequence>
<accession>A0A653ANU1</accession>
<dbReference type="InterPro" id="IPR013783">
    <property type="entry name" value="Ig-like_fold"/>
</dbReference>
<name>A0A653ANU1_9CLOT</name>
<dbReference type="CDD" id="cd14745">
    <property type="entry name" value="GH66"/>
    <property type="match status" value="1"/>
</dbReference>
<protein>
    <submittedName>
        <fullName evidence="5 6">Dextranase</fullName>
        <ecNumber evidence="5 6">3.2.1.11</ecNumber>
    </submittedName>
</protein>
<evidence type="ECO:0000256" key="3">
    <source>
        <dbReference type="ARBA" id="ARBA00022801"/>
    </source>
</evidence>
<dbReference type="InterPro" id="IPR013780">
    <property type="entry name" value="Glyco_hydro_b"/>
</dbReference>
<dbReference type="Proteomes" id="UP000789738">
    <property type="component" value="Unassembled WGS sequence"/>
</dbReference>
<evidence type="ECO:0000256" key="2">
    <source>
        <dbReference type="ARBA" id="ARBA00022729"/>
    </source>
</evidence>
<dbReference type="GO" id="GO:0033904">
    <property type="term" value="F:dextranase activity"/>
    <property type="evidence" value="ECO:0007669"/>
    <property type="project" value="UniProtKB-EC"/>
</dbReference>
<evidence type="ECO:0000256" key="1">
    <source>
        <dbReference type="ARBA" id="ARBA00010837"/>
    </source>
</evidence>
<feature type="domain" description="CBM-cenC" evidence="4">
    <location>
        <begin position="639"/>
        <end position="714"/>
    </location>
</feature>
<reference evidence="6 7" key="1">
    <citation type="submission" date="2018-06" db="EMBL/GenBank/DDBJ databases">
        <authorList>
            <consortium name="IHU Genomes"/>
        </authorList>
    </citation>
    <scope>NUCLEOTIDE SEQUENCE [LARGE SCALE GENOMIC DNA]</scope>
    <source>
        <strain evidence="6 7">NEC25</strain>
    </source>
</reference>
<organism evidence="6 7">
    <name type="scientific">Clostridium neonatale</name>
    <dbReference type="NCBI Taxonomy" id="137838"/>
    <lineage>
        <taxon>Bacteria</taxon>
        <taxon>Bacillati</taxon>
        <taxon>Bacillota</taxon>
        <taxon>Clostridia</taxon>
        <taxon>Eubacteriales</taxon>
        <taxon>Clostridiaceae</taxon>
        <taxon>Clostridium</taxon>
    </lineage>
</organism>
<evidence type="ECO:0000313" key="5">
    <source>
        <dbReference type="EMBL" id="CAG9710278.1"/>
    </source>
</evidence>
<evidence type="ECO:0000313" key="6">
    <source>
        <dbReference type="EMBL" id="VCT83393.1"/>
    </source>
</evidence>
<keyword evidence="3 6" id="KW-0378">Hydrolase</keyword>
<dbReference type="Gene3D" id="2.60.40.10">
    <property type="entry name" value="Immunoglobulins"/>
    <property type="match status" value="1"/>
</dbReference>
<dbReference type="AlphaFoldDB" id="A0A653ANU1"/>
<dbReference type="Proteomes" id="UP000431451">
    <property type="component" value="Unassembled WGS sequence"/>
</dbReference>
<dbReference type="InterPro" id="IPR003305">
    <property type="entry name" value="CenC_carb-bd"/>
</dbReference>
<dbReference type="SUPFAM" id="SSF49785">
    <property type="entry name" value="Galactose-binding domain-like"/>
    <property type="match status" value="1"/>
</dbReference>
<dbReference type="Pfam" id="PF13199">
    <property type="entry name" value="Glyco_hydro_66"/>
    <property type="match status" value="1"/>
</dbReference>
<dbReference type="Gene3D" id="3.20.20.80">
    <property type="entry name" value="Glycosidases"/>
    <property type="match status" value="1"/>
</dbReference>